<dbReference type="HOGENOM" id="CLU_1611712_0_0_1"/>
<dbReference type="Proteomes" id="UP000027456">
    <property type="component" value="Unassembled WGS sequence"/>
</dbReference>
<dbReference type="AlphaFoldDB" id="A0A074S7D1"/>
<keyword evidence="2" id="KW-1185">Reference proteome</keyword>
<evidence type="ECO:0000313" key="1">
    <source>
        <dbReference type="EMBL" id="KEP55139.1"/>
    </source>
</evidence>
<gene>
    <name evidence="1" type="ORF">V565_007820</name>
</gene>
<organism evidence="1 2">
    <name type="scientific">Rhizoctonia solani 123E</name>
    <dbReference type="NCBI Taxonomy" id="1423351"/>
    <lineage>
        <taxon>Eukaryota</taxon>
        <taxon>Fungi</taxon>
        <taxon>Dikarya</taxon>
        <taxon>Basidiomycota</taxon>
        <taxon>Agaricomycotina</taxon>
        <taxon>Agaricomycetes</taxon>
        <taxon>Cantharellales</taxon>
        <taxon>Ceratobasidiaceae</taxon>
        <taxon>Rhizoctonia</taxon>
    </lineage>
</organism>
<evidence type="ECO:0000313" key="2">
    <source>
        <dbReference type="Proteomes" id="UP000027456"/>
    </source>
</evidence>
<sequence length="165" mass="18548">MSTRFETTLCGTIRCEVTLCVITVRYKISTRFETILSAETTLHMAVPSTVRIYLEAIPSTMNRPSVVHVHTNRIMETKAPMVMTHMSVSPSLAVPPTTAIQPHHTATTPTISLYQPRQPSFTRPMTGIMTGIMTDIHVREAHREAVEQVLAEPEHTHREERSKST</sequence>
<comment type="caution">
    <text evidence="1">The sequence shown here is derived from an EMBL/GenBank/DDBJ whole genome shotgun (WGS) entry which is preliminary data.</text>
</comment>
<dbReference type="EMBL" id="AZST01000010">
    <property type="protein sequence ID" value="KEP55139.1"/>
    <property type="molecule type" value="Genomic_DNA"/>
</dbReference>
<reference evidence="1 2" key="1">
    <citation type="submission" date="2013-12" db="EMBL/GenBank/DDBJ databases">
        <authorList>
            <person name="Cubeta M."/>
            <person name="Pakala S."/>
            <person name="Fedorova N."/>
            <person name="Thomas E."/>
            <person name="Dean R."/>
            <person name="Jabaji S."/>
            <person name="Neate S."/>
            <person name="Toda T."/>
            <person name="Tavantzis S."/>
            <person name="Vilgalys R."/>
            <person name="Bharathan N."/>
            <person name="Pakala S."/>
            <person name="Losada L.S."/>
            <person name="Zafar N."/>
            <person name="Nierman W."/>
        </authorList>
    </citation>
    <scope>NUCLEOTIDE SEQUENCE [LARGE SCALE GENOMIC DNA]</scope>
    <source>
        <strain evidence="1 2">123E</strain>
    </source>
</reference>
<proteinExistence type="predicted"/>
<accession>A0A074S7D1</accession>
<name>A0A074S7D1_9AGAM</name>
<protein>
    <submittedName>
        <fullName evidence="1">Uncharacterized protein</fullName>
    </submittedName>
</protein>